<organism evidence="3 4">
    <name type="scientific">Tardiphaga alba</name>
    <dbReference type="NCBI Taxonomy" id="340268"/>
    <lineage>
        <taxon>Bacteria</taxon>
        <taxon>Pseudomonadati</taxon>
        <taxon>Pseudomonadota</taxon>
        <taxon>Alphaproteobacteria</taxon>
        <taxon>Hyphomicrobiales</taxon>
        <taxon>Nitrobacteraceae</taxon>
        <taxon>Tardiphaga</taxon>
    </lineage>
</organism>
<protein>
    <submittedName>
        <fullName evidence="3">Methylated-DNA--[protein]-cysteine S-methyltransferase</fullName>
    </submittedName>
</protein>
<accession>A0ABX8A692</accession>
<dbReference type="SUPFAM" id="SSF53155">
    <property type="entry name" value="Methylated DNA-protein cysteine methyltransferase domain"/>
    <property type="match status" value="1"/>
</dbReference>
<dbReference type="InterPro" id="IPR036388">
    <property type="entry name" value="WH-like_DNA-bd_sf"/>
</dbReference>
<dbReference type="EMBL" id="CP036498">
    <property type="protein sequence ID" value="QUS37930.1"/>
    <property type="molecule type" value="Genomic_DNA"/>
</dbReference>
<evidence type="ECO:0000313" key="3">
    <source>
        <dbReference type="EMBL" id="QUS37930.1"/>
    </source>
</evidence>
<keyword evidence="4" id="KW-1185">Reference proteome</keyword>
<evidence type="ECO:0000259" key="2">
    <source>
        <dbReference type="Pfam" id="PF01035"/>
    </source>
</evidence>
<gene>
    <name evidence="3" type="ORF">RPMA_02950</name>
</gene>
<dbReference type="CDD" id="cd06445">
    <property type="entry name" value="ATase"/>
    <property type="match status" value="1"/>
</dbReference>
<dbReference type="Gene3D" id="3.30.160.70">
    <property type="entry name" value="Methylated DNA-protein cysteine methyltransferase domain"/>
    <property type="match status" value="1"/>
</dbReference>
<dbReference type="PANTHER" id="PTHR10815:SF5">
    <property type="entry name" value="METHYLATED-DNA--PROTEIN-CYSTEINE METHYLTRANSFERASE"/>
    <property type="match status" value="1"/>
</dbReference>
<dbReference type="Proteomes" id="UP000682843">
    <property type="component" value="Chromosome"/>
</dbReference>
<dbReference type="RefSeq" id="WP_211911464.1">
    <property type="nucleotide sequence ID" value="NZ_CP036498.1"/>
</dbReference>
<feature type="domain" description="Methylated-DNA-[protein]-cysteine S-methyltransferase DNA binding" evidence="2">
    <location>
        <begin position="88"/>
        <end position="169"/>
    </location>
</feature>
<proteinExistence type="predicted"/>
<evidence type="ECO:0000256" key="1">
    <source>
        <dbReference type="ARBA" id="ARBA00022763"/>
    </source>
</evidence>
<evidence type="ECO:0000313" key="4">
    <source>
        <dbReference type="Proteomes" id="UP000682843"/>
    </source>
</evidence>
<dbReference type="InterPro" id="IPR036631">
    <property type="entry name" value="MGMT_N_sf"/>
</dbReference>
<reference evidence="3 4" key="1">
    <citation type="submission" date="2019-02" db="EMBL/GenBank/DDBJ databases">
        <title>Emended description of the genus Rhodopseudomonas and description of Rhodopseudomonas albus sp. nov., a non-phototrophic, heavy-metal-tolerant bacterium isolated from garden soil.</title>
        <authorList>
            <person name="Bao Z."/>
            <person name="Cao W.W."/>
            <person name="Sato Y."/>
            <person name="Nishizawa T."/>
            <person name="Zhao J."/>
            <person name="Guo Y."/>
            <person name="Ohta H."/>
        </authorList>
    </citation>
    <scope>NUCLEOTIDE SEQUENCE [LARGE SCALE GENOMIC DNA]</scope>
    <source>
        <strain evidence="3 4">SK50-23</strain>
    </source>
</reference>
<keyword evidence="1" id="KW-0227">DNA damage</keyword>
<dbReference type="InterPro" id="IPR014048">
    <property type="entry name" value="MethylDNA_cys_MeTrfase_DNA-bd"/>
</dbReference>
<dbReference type="NCBIfam" id="TIGR00589">
    <property type="entry name" value="ogt"/>
    <property type="match status" value="1"/>
</dbReference>
<sequence>MAGLGYTTFDTSVGRCGIAWSQAGIFGVQLPEARELDTRRRLLQQFPGARELQPPPDVHHAIDGITALLDGYAVDLSDITLDTYDLPDFNCRVYHAIRQIPRGETRTYAEIAASLYTSGAINAVTNAVARNPFAIIVPCHRAIVAAGQTSGFAGNAGIVTKSRLLSIEGAMPGRATNLFDALLSVAPPRPQG</sequence>
<name>A0ABX8A692_9BRAD</name>
<dbReference type="Gene3D" id="1.10.10.10">
    <property type="entry name" value="Winged helix-like DNA-binding domain superfamily/Winged helix DNA-binding domain"/>
    <property type="match status" value="1"/>
</dbReference>
<dbReference type="SUPFAM" id="SSF46767">
    <property type="entry name" value="Methylated DNA-protein cysteine methyltransferase, C-terminal domain"/>
    <property type="match status" value="1"/>
</dbReference>
<dbReference type="PANTHER" id="PTHR10815">
    <property type="entry name" value="METHYLATED-DNA--PROTEIN-CYSTEINE METHYLTRANSFERASE"/>
    <property type="match status" value="1"/>
</dbReference>
<dbReference type="Pfam" id="PF01035">
    <property type="entry name" value="DNA_binding_1"/>
    <property type="match status" value="1"/>
</dbReference>
<dbReference type="InterPro" id="IPR036217">
    <property type="entry name" value="MethylDNA_cys_MeTrfase_DNAb"/>
</dbReference>